<reference evidence="3" key="1">
    <citation type="submission" date="2017-05" db="EMBL/GenBank/DDBJ databases">
        <title>Complete and WGS of Bordetella genogroups.</title>
        <authorList>
            <person name="Spilker T."/>
            <person name="Lipuma J."/>
        </authorList>
    </citation>
    <scope>NUCLEOTIDE SEQUENCE [LARGE SCALE GENOMIC DNA]</scope>
    <source>
        <strain evidence="3">AU16122</strain>
    </source>
</reference>
<dbReference type="RefSeq" id="WP_094855997.1">
    <property type="nucleotide sequence ID" value="NZ_NEVM01000005.1"/>
</dbReference>
<dbReference type="OrthoDB" id="8536512at2"/>
<dbReference type="GO" id="GO:0006310">
    <property type="term" value="P:DNA recombination"/>
    <property type="evidence" value="ECO:0007669"/>
    <property type="project" value="InterPro"/>
</dbReference>
<accession>A0A261S472</accession>
<gene>
    <name evidence="2" type="ORF">CAL29_27265</name>
</gene>
<comment type="caution">
    <text evidence="2">The sequence shown here is derived from an EMBL/GenBank/DDBJ whole genome shotgun (WGS) entry which is preliminary data.</text>
</comment>
<dbReference type="GO" id="GO:0003677">
    <property type="term" value="F:DNA binding"/>
    <property type="evidence" value="ECO:0007669"/>
    <property type="project" value="InterPro"/>
</dbReference>
<proteinExistence type="predicted"/>
<evidence type="ECO:0000313" key="3">
    <source>
        <dbReference type="Proteomes" id="UP000216020"/>
    </source>
</evidence>
<evidence type="ECO:0000256" key="1">
    <source>
        <dbReference type="SAM" id="MobiDB-lite"/>
    </source>
</evidence>
<dbReference type="Proteomes" id="UP000216020">
    <property type="component" value="Unassembled WGS sequence"/>
</dbReference>
<sequence length="354" mass="41305">MPQYAILRAKKIKSPAQITAAAKHNLRLREQSNIDASRSKLNEILFNSLDVDVAKSMSLQEKLCEFYAKLGIKTRKDNVQMLEFIATASPEFFKGKSVEQIGKWALDQVQFVKNEFGQQLKFAVLHMDESSPHIHFMISTELKSLKRYKNQKGEFHKETWSLNAKRYDPEFLVGLQDRFAEHNKKWKLVRGVRGSMRKHVPMKKFYRAIDLAMQTDYKKKIDRLIDSVEISLGERLSINVVRQKIRELLTPYIDFFAKQQKTANALARLDFHRLQNEIVAERKKLKSGLEEVDQRREIYKEAINGRFLDLKANQVLMEQNKLLARELARMKQRYEPQAPSSKPSHPPLLEGHPN</sequence>
<keyword evidence="3" id="KW-1185">Reference proteome</keyword>
<dbReference type="CDD" id="cd17242">
    <property type="entry name" value="MobM_relaxase"/>
    <property type="match status" value="1"/>
</dbReference>
<feature type="region of interest" description="Disordered" evidence="1">
    <location>
        <begin position="331"/>
        <end position="354"/>
    </location>
</feature>
<dbReference type="EMBL" id="NEVM01000005">
    <property type="protein sequence ID" value="OZI31590.1"/>
    <property type="molecule type" value="Genomic_DNA"/>
</dbReference>
<dbReference type="InterPro" id="IPR001668">
    <property type="entry name" value="Mob_Pre"/>
</dbReference>
<dbReference type="Pfam" id="PF01076">
    <property type="entry name" value="Mob_Pre"/>
    <property type="match status" value="1"/>
</dbReference>
<name>A0A261S472_9BORD</name>
<organism evidence="2 3">
    <name type="scientific">Bordetella genomosp. 10</name>
    <dbReference type="NCBI Taxonomy" id="1416804"/>
    <lineage>
        <taxon>Bacteria</taxon>
        <taxon>Pseudomonadati</taxon>
        <taxon>Pseudomonadota</taxon>
        <taxon>Betaproteobacteria</taxon>
        <taxon>Burkholderiales</taxon>
        <taxon>Alcaligenaceae</taxon>
        <taxon>Bordetella</taxon>
    </lineage>
</organism>
<protein>
    <submittedName>
        <fullName evidence="2">Recombinase</fullName>
    </submittedName>
</protein>
<dbReference type="Gene3D" id="3.30.930.30">
    <property type="match status" value="1"/>
</dbReference>
<evidence type="ECO:0000313" key="2">
    <source>
        <dbReference type="EMBL" id="OZI31590.1"/>
    </source>
</evidence>
<dbReference type="AlphaFoldDB" id="A0A261S472"/>
<dbReference type="NCBIfam" id="NF041497">
    <property type="entry name" value="MobV"/>
    <property type="match status" value="1"/>
</dbReference>